<organism evidence="13 14">
    <name type="scientific">Cuscuta australis</name>
    <dbReference type="NCBI Taxonomy" id="267555"/>
    <lineage>
        <taxon>Eukaryota</taxon>
        <taxon>Viridiplantae</taxon>
        <taxon>Streptophyta</taxon>
        <taxon>Embryophyta</taxon>
        <taxon>Tracheophyta</taxon>
        <taxon>Spermatophyta</taxon>
        <taxon>Magnoliopsida</taxon>
        <taxon>eudicotyledons</taxon>
        <taxon>Gunneridae</taxon>
        <taxon>Pentapetalae</taxon>
        <taxon>asterids</taxon>
        <taxon>lamiids</taxon>
        <taxon>Solanales</taxon>
        <taxon>Convolvulaceae</taxon>
        <taxon>Cuscuteae</taxon>
        <taxon>Cuscuta</taxon>
        <taxon>Cuscuta subgen. Grammica</taxon>
        <taxon>Cuscuta sect. Cleistogrammica</taxon>
    </lineage>
</organism>
<evidence type="ECO:0000256" key="3">
    <source>
        <dbReference type="ARBA" id="ARBA00022603"/>
    </source>
</evidence>
<evidence type="ECO:0000256" key="1">
    <source>
        <dbReference type="ARBA" id="ARBA00004286"/>
    </source>
</evidence>
<evidence type="ECO:0000313" key="13">
    <source>
        <dbReference type="EMBL" id="RAL43719.1"/>
    </source>
</evidence>
<feature type="region of interest" description="Disordered" evidence="8">
    <location>
        <begin position="44"/>
        <end position="147"/>
    </location>
</feature>
<dbReference type="Gene3D" id="2.170.270.10">
    <property type="entry name" value="SET domain"/>
    <property type="match status" value="1"/>
</dbReference>
<evidence type="ECO:0000259" key="10">
    <source>
        <dbReference type="PROSITE" id="PS50867"/>
    </source>
</evidence>
<evidence type="ECO:0000259" key="12">
    <source>
        <dbReference type="PROSITE" id="PS51015"/>
    </source>
</evidence>
<keyword evidence="3" id="KW-0489">Methyltransferase</keyword>
<comment type="caution">
    <text evidence="13">The sequence shown here is derived from an EMBL/GenBank/DDBJ whole genome shotgun (WGS) entry which is preliminary data.</text>
</comment>
<dbReference type="Gene3D" id="2.30.280.10">
    <property type="entry name" value="SRA-YDG"/>
    <property type="match status" value="1"/>
</dbReference>
<dbReference type="PANTHER" id="PTHR45660">
    <property type="entry name" value="HISTONE-LYSINE N-METHYLTRANSFERASE SETMAR"/>
    <property type="match status" value="1"/>
</dbReference>
<feature type="compositionally biased region" description="Basic and acidic residues" evidence="8">
    <location>
        <begin position="136"/>
        <end position="145"/>
    </location>
</feature>
<dbReference type="PROSITE" id="PS51015">
    <property type="entry name" value="YDG"/>
    <property type="match status" value="1"/>
</dbReference>
<dbReference type="SMART" id="SM00466">
    <property type="entry name" value="SRA"/>
    <property type="match status" value="1"/>
</dbReference>
<evidence type="ECO:0000256" key="4">
    <source>
        <dbReference type="ARBA" id="ARBA00022679"/>
    </source>
</evidence>
<dbReference type="GO" id="GO:0005634">
    <property type="term" value="C:nucleus"/>
    <property type="evidence" value="ECO:0007669"/>
    <property type="project" value="UniProtKB-SubCell"/>
</dbReference>
<dbReference type="GO" id="GO:0008270">
    <property type="term" value="F:zinc ion binding"/>
    <property type="evidence" value="ECO:0007669"/>
    <property type="project" value="InterPro"/>
</dbReference>
<keyword evidence="14" id="KW-1185">Reference proteome</keyword>
<feature type="compositionally biased region" description="Basic and acidic residues" evidence="8">
    <location>
        <begin position="109"/>
        <end position="121"/>
    </location>
</feature>
<dbReference type="GO" id="GO:0003690">
    <property type="term" value="F:double-stranded DNA binding"/>
    <property type="evidence" value="ECO:0007669"/>
    <property type="project" value="TreeGrafter"/>
</dbReference>
<feature type="region of interest" description="Disordered" evidence="8">
    <location>
        <begin position="1"/>
        <end position="27"/>
    </location>
</feature>
<dbReference type="Proteomes" id="UP000249390">
    <property type="component" value="Unassembled WGS sequence"/>
</dbReference>
<feature type="domain" description="Post-SET" evidence="11">
    <location>
        <begin position="667"/>
        <end position="683"/>
    </location>
</feature>
<feature type="compositionally biased region" description="Polar residues" evidence="8">
    <location>
        <begin position="46"/>
        <end position="55"/>
    </location>
</feature>
<dbReference type="InterPro" id="IPR051357">
    <property type="entry name" value="H3K9_HMTase_SUVAR3-9"/>
</dbReference>
<dbReference type="SMART" id="SM00468">
    <property type="entry name" value="PreSET"/>
    <property type="match status" value="1"/>
</dbReference>
<dbReference type="GO" id="GO:0032259">
    <property type="term" value="P:methylation"/>
    <property type="evidence" value="ECO:0007669"/>
    <property type="project" value="UniProtKB-KW"/>
</dbReference>
<dbReference type="PANTHER" id="PTHR45660:SF83">
    <property type="entry name" value="HISTONE-LYSINE N-METHYLTRANSFERASE, H3 LYSINE-9 SPECIFIC SUVH5-LIKE ISOFORM X1"/>
    <property type="match status" value="1"/>
</dbReference>
<dbReference type="SUPFAM" id="SSF88697">
    <property type="entry name" value="PUA domain-like"/>
    <property type="match status" value="1"/>
</dbReference>
<keyword evidence="5" id="KW-0949">S-adenosyl-L-methionine</keyword>
<evidence type="ECO:0000256" key="2">
    <source>
        <dbReference type="ARBA" id="ARBA00022454"/>
    </source>
</evidence>
<dbReference type="EMBL" id="NQVE01000152">
    <property type="protein sequence ID" value="RAL43719.1"/>
    <property type="molecule type" value="Genomic_DNA"/>
</dbReference>
<sequence>MKRFFSYKSDHCHKTPPNPKHQKVDISKSPEYFEANFEGERRKLRSWSNKVNSVPNHIDQKDDDTSKSPESFQANFEGKQRKLRSCSNKVNSVPNDIDQNADATSKSPESSKADFEGEQRKLRSCPNKVNSVPNHIDQKAEDTSKSAEPFKANFEGKQRKLRSWSNKVNTVPTDEHSSYDCRKQVLDVLQNFKDMYKKLLDESKADPNGGIYAKRGVPMRVASLLKKQQKWIQDKPTFGSIPGVDIGDTFQFRAELIIVGLHLQYLACIDYIDLNGEFHATSIVDSGHSEFSKIRSLDTLIYVCRGSHSSMKKVEDQKLEKDQHALKNSKDAKLPIRVTCLQKTLGMDGQGYTYVGLYIVNNYKQERNQRGKLEFKFELCRLPGQQNLALPVAWDWEVVEPTQGDRDTHNVVVVDDVSQGKEKFPIPAMNSIDAEKPPPFTYITKMIKPSWFKSSLPKGCNCKNGCSNSKQCFCTRRNGGEVPYNNVGAILRAKPIVYECGPSCKCPPSCKNRVSQNGLRYHFEVFKTKSRGWGVRSRDHISSGSFICEYIGELLDEKQAEKRIDRDEYLFDIGNYDVGEDIDIDEIQRNDSEGFTIDAALFGNVGRFFNHSCSPNLYAQNILFDHDDKRVPHLVLFAQEDIPPFEELTYDYNYKIDQVRDSNGNLKKKDCYCGVRECTRRMY</sequence>
<evidence type="ECO:0000256" key="8">
    <source>
        <dbReference type="SAM" id="MobiDB-lite"/>
    </source>
</evidence>
<name>A0A328DHG5_9ASTE</name>
<keyword evidence="6 7" id="KW-0539">Nucleus</keyword>
<dbReference type="InterPro" id="IPR003105">
    <property type="entry name" value="SRA_YDG"/>
</dbReference>
<dbReference type="InterPro" id="IPR003616">
    <property type="entry name" value="Post-SET_dom"/>
</dbReference>
<comment type="subcellular location">
    <subcellularLocation>
        <location evidence="1">Chromosome</location>
    </subcellularLocation>
    <subcellularLocation>
        <location evidence="7">Nucleus</location>
    </subcellularLocation>
</comment>
<dbReference type="PROSITE" id="PS50867">
    <property type="entry name" value="PRE_SET"/>
    <property type="match status" value="1"/>
</dbReference>
<evidence type="ECO:0000256" key="6">
    <source>
        <dbReference type="ARBA" id="ARBA00023242"/>
    </source>
</evidence>
<evidence type="ECO:0000259" key="11">
    <source>
        <dbReference type="PROSITE" id="PS50868"/>
    </source>
</evidence>
<keyword evidence="2" id="KW-0158">Chromosome</keyword>
<proteinExistence type="predicted"/>
<accession>A0A328DHG5</accession>
<dbReference type="InterPro" id="IPR036987">
    <property type="entry name" value="SRA-YDG_sf"/>
</dbReference>
<evidence type="ECO:0000313" key="14">
    <source>
        <dbReference type="Proteomes" id="UP000249390"/>
    </source>
</evidence>
<dbReference type="GO" id="GO:0042054">
    <property type="term" value="F:histone methyltransferase activity"/>
    <property type="evidence" value="ECO:0007669"/>
    <property type="project" value="InterPro"/>
</dbReference>
<reference evidence="13 14" key="1">
    <citation type="submission" date="2018-06" db="EMBL/GenBank/DDBJ databases">
        <title>The Genome of Cuscuta australis (Dodder) Provides Insight into the Evolution of Plant Parasitism.</title>
        <authorList>
            <person name="Liu H."/>
        </authorList>
    </citation>
    <scope>NUCLEOTIDE SEQUENCE [LARGE SCALE GENOMIC DNA]</scope>
    <source>
        <strain evidence="14">cv. Yunnan</strain>
        <tissue evidence="13">Vines</tissue>
    </source>
</reference>
<feature type="compositionally biased region" description="Polar residues" evidence="8">
    <location>
        <begin position="85"/>
        <end position="108"/>
    </location>
</feature>
<protein>
    <submittedName>
        <fullName evidence="13">Uncharacterized protein</fullName>
    </submittedName>
</protein>
<dbReference type="Pfam" id="PF00856">
    <property type="entry name" value="SET"/>
    <property type="match status" value="1"/>
</dbReference>
<dbReference type="PROSITE" id="PS50280">
    <property type="entry name" value="SET"/>
    <property type="match status" value="1"/>
</dbReference>
<dbReference type="InterPro" id="IPR001214">
    <property type="entry name" value="SET_dom"/>
</dbReference>
<evidence type="ECO:0000256" key="5">
    <source>
        <dbReference type="ARBA" id="ARBA00022691"/>
    </source>
</evidence>
<dbReference type="PROSITE" id="PS50868">
    <property type="entry name" value="POST_SET"/>
    <property type="match status" value="1"/>
</dbReference>
<dbReference type="GO" id="GO:0005694">
    <property type="term" value="C:chromosome"/>
    <property type="evidence" value="ECO:0007669"/>
    <property type="project" value="UniProtKB-SubCell"/>
</dbReference>
<dbReference type="Pfam" id="PF02182">
    <property type="entry name" value="SAD_SRA"/>
    <property type="match status" value="1"/>
</dbReference>
<dbReference type="InterPro" id="IPR015947">
    <property type="entry name" value="PUA-like_sf"/>
</dbReference>
<dbReference type="AlphaFoldDB" id="A0A328DHG5"/>
<feature type="domain" description="SET" evidence="9">
    <location>
        <begin position="521"/>
        <end position="653"/>
    </location>
</feature>
<keyword evidence="4" id="KW-0808">Transferase</keyword>
<dbReference type="Pfam" id="PF05033">
    <property type="entry name" value="Pre-SET"/>
    <property type="match status" value="1"/>
</dbReference>
<evidence type="ECO:0000256" key="7">
    <source>
        <dbReference type="PROSITE-ProRule" id="PRU00358"/>
    </source>
</evidence>
<feature type="domain" description="YDG" evidence="12">
    <location>
        <begin position="239"/>
        <end position="381"/>
    </location>
</feature>
<dbReference type="SUPFAM" id="SSF82199">
    <property type="entry name" value="SET domain"/>
    <property type="match status" value="1"/>
</dbReference>
<feature type="domain" description="Pre-SET" evidence="10">
    <location>
        <begin position="458"/>
        <end position="518"/>
    </location>
</feature>
<dbReference type="InterPro" id="IPR046341">
    <property type="entry name" value="SET_dom_sf"/>
</dbReference>
<gene>
    <name evidence="13" type="ORF">DM860_014220</name>
</gene>
<dbReference type="SMART" id="SM00317">
    <property type="entry name" value="SET"/>
    <property type="match status" value="1"/>
</dbReference>
<evidence type="ECO:0000259" key="9">
    <source>
        <dbReference type="PROSITE" id="PS50280"/>
    </source>
</evidence>
<feature type="compositionally biased region" description="Basic and acidic residues" evidence="8">
    <location>
        <begin position="58"/>
        <end position="67"/>
    </location>
</feature>
<dbReference type="InterPro" id="IPR007728">
    <property type="entry name" value="Pre-SET_dom"/>
</dbReference>